<organism evidence="2 3">
    <name type="scientific">Kordiimonas pumila</name>
    <dbReference type="NCBI Taxonomy" id="2161677"/>
    <lineage>
        <taxon>Bacteria</taxon>
        <taxon>Pseudomonadati</taxon>
        <taxon>Pseudomonadota</taxon>
        <taxon>Alphaproteobacteria</taxon>
        <taxon>Kordiimonadales</taxon>
        <taxon>Kordiimonadaceae</taxon>
        <taxon>Kordiimonas</taxon>
    </lineage>
</organism>
<evidence type="ECO:0000313" key="3">
    <source>
        <dbReference type="Proteomes" id="UP001595444"/>
    </source>
</evidence>
<dbReference type="SUPFAM" id="SSF140931">
    <property type="entry name" value="Fic-like"/>
    <property type="match status" value="1"/>
</dbReference>
<proteinExistence type="predicted"/>
<dbReference type="InterPro" id="IPR040198">
    <property type="entry name" value="Fido_containing"/>
</dbReference>
<protein>
    <submittedName>
        <fullName evidence="2">Fic family protein</fullName>
    </submittedName>
</protein>
<dbReference type="Pfam" id="PF02661">
    <property type="entry name" value="Fic"/>
    <property type="match status" value="1"/>
</dbReference>
<dbReference type="PANTHER" id="PTHR13504">
    <property type="entry name" value="FIDO DOMAIN-CONTAINING PROTEIN DDB_G0283145"/>
    <property type="match status" value="1"/>
</dbReference>
<dbReference type="Proteomes" id="UP001595444">
    <property type="component" value="Unassembled WGS sequence"/>
</dbReference>
<gene>
    <name evidence="2" type="ORF">ACFOKA_15015</name>
</gene>
<reference evidence="3" key="1">
    <citation type="journal article" date="2019" name="Int. J. Syst. Evol. Microbiol.">
        <title>The Global Catalogue of Microorganisms (GCM) 10K type strain sequencing project: providing services to taxonomists for standard genome sequencing and annotation.</title>
        <authorList>
            <consortium name="The Broad Institute Genomics Platform"/>
            <consortium name="The Broad Institute Genome Sequencing Center for Infectious Disease"/>
            <person name="Wu L."/>
            <person name="Ma J."/>
        </authorList>
    </citation>
    <scope>NUCLEOTIDE SEQUENCE [LARGE SCALE GENOMIC DNA]</scope>
    <source>
        <strain evidence="3">KCTC 62164</strain>
    </source>
</reference>
<dbReference type="PROSITE" id="PS51459">
    <property type="entry name" value="FIDO"/>
    <property type="match status" value="1"/>
</dbReference>
<feature type="domain" description="Fido" evidence="1">
    <location>
        <begin position="252"/>
        <end position="401"/>
    </location>
</feature>
<comment type="caution">
    <text evidence="2">The sequence shown here is derived from an EMBL/GenBank/DDBJ whole genome shotgun (WGS) entry which is preliminary data.</text>
</comment>
<dbReference type="InterPro" id="IPR036597">
    <property type="entry name" value="Fido-like_dom_sf"/>
</dbReference>
<dbReference type="RefSeq" id="WP_194212909.1">
    <property type="nucleotide sequence ID" value="NZ_CP061205.1"/>
</dbReference>
<name>A0ABV7D8F8_9PROT</name>
<accession>A0ABV7D8F8</accession>
<sequence length="511" mass="57496">MEAYQKNPFSGPVTIFQERRLPEQAKPVGYAALIDAYELAAPIPIRLAAIGAHHRITEVDNWLLLTPRHDPEASLEGQLIFALKYEGLDLAVLKRLFLTVGDEPIEVIVKASPTGGYARRIWFLYEWLTGRRLLLPDAQNGSYVPVVDPKQQWATGGKTVSRYRVKDNLPGTPDFCPMVFKTKLITDFMDMDLKSQAEKAVAAVPKDIMARAAAFLLLKDSKSSYVIEGENAPQDRIQRWGRAIGEAGLRALDLDELNRLQSIVIGDQRFIRMGLRAEGGFVGTHDRDTQAPLPDHISARHDNLLSLIDGLVAFDRLAADIDPVIAATVLAFGFVYIHPFEDGNGRIHRYLIHHILAHRGFTPPGMTFPISAAILDEIDKYRVVLESYSKRLLPLIDWRPTASNNVEVISDTADFYRFFDATPHAEFLFGCVQRTIEQDLPQEAAYLKSHDVALTAIMRRVEMPDRLAEKLVLFVRQNGGRLSKKRREREFGALTDKEVESLESIINDAFD</sequence>
<dbReference type="PANTHER" id="PTHR13504:SF38">
    <property type="entry name" value="FIDO DOMAIN-CONTAINING PROTEIN"/>
    <property type="match status" value="1"/>
</dbReference>
<keyword evidence="3" id="KW-1185">Reference proteome</keyword>
<dbReference type="InterPro" id="IPR003812">
    <property type="entry name" value="Fido"/>
</dbReference>
<dbReference type="Gene3D" id="1.10.3290.10">
    <property type="entry name" value="Fido-like domain"/>
    <property type="match status" value="1"/>
</dbReference>
<evidence type="ECO:0000313" key="2">
    <source>
        <dbReference type="EMBL" id="MFC3053221.1"/>
    </source>
</evidence>
<evidence type="ECO:0000259" key="1">
    <source>
        <dbReference type="PROSITE" id="PS51459"/>
    </source>
</evidence>
<dbReference type="EMBL" id="JBHRSL010000012">
    <property type="protein sequence ID" value="MFC3053221.1"/>
    <property type="molecule type" value="Genomic_DNA"/>
</dbReference>